<comment type="caution">
    <text evidence="4">The sequence shown here is derived from an EMBL/GenBank/DDBJ whole genome shotgun (WGS) entry which is preliminary data.</text>
</comment>
<keyword evidence="2" id="KW-0472">Membrane</keyword>
<evidence type="ECO:0000256" key="1">
    <source>
        <dbReference type="SAM" id="MobiDB-lite"/>
    </source>
</evidence>
<gene>
    <name evidence="4" type="ORF">CBOVIS_LOCUS7784</name>
</gene>
<dbReference type="PANTHER" id="PTHR23200:SF49">
    <property type="entry name" value="METALLO-BETA-LACTAMASE DOMAIN-CONTAINING PROTEIN"/>
    <property type="match status" value="1"/>
</dbReference>
<dbReference type="OrthoDB" id="10250730at2759"/>
<name>A0A8S1EP36_9PELO</name>
<dbReference type="AlphaFoldDB" id="A0A8S1EP36"/>
<feature type="transmembrane region" description="Helical" evidence="2">
    <location>
        <begin position="561"/>
        <end position="585"/>
    </location>
</feature>
<feature type="region of interest" description="Disordered" evidence="1">
    <location>
        <begin position="295"/>
        <end position="339"/>
    </location>
</feature>
<evidence type="ECO:0000313" key="5">
    <source>
        <dbReference type="Proteomes" id="UP000494206"/>
    </source>
</evidence>
<reference evidence="4 5" key="1">
    <citation type="submission" date="2020-04" db="EMBL/GenBank/DDBJ databases">
        <authorList>
            <person name="Laetsch R D."/>
            <person name="Stevens L."/>
            <person name="Kumar S."/>
            <person name="Blaxter L. M."/>
        </authorList>
    </citation>
    <scope>NUCLEOTIDE SEQUENCE [LARGE SCALE GENOMIC DNA]</scope>
</reference>
<dbReference type="Gene3D" id="3.60.15.10">
    <property type="entry name" value="Ribonuclease Z/Hydroxyacylglutathione hydrolase-like"/>
    <property type="match status" value="1"/>
</dbReference>
<evidence type="ECO:0000256" key="2">
    <source>
        <dbReference type="SAM" id="Phobius"/>
    </source>
</evidence>
<dbReference type="Proteomes" id="UP000494206">
    <property type="component" value="Unassembled WGS sequence"/>
</dbReference>
<feature type="region of interest" description="Disordered" evidence="1">
    <location>
        <begin position="154"/>
        <end position="175"/>
    </location>
</feature>
<dbReference type="SUPFAM" id="SSF56281">
    <property type="entry name" value="Metallo-hydrolase/oxidoreductase"/>
    <property type="match status" value="1"/>
</dbReference>
<feature type="transmembrane region" description="Helical" evidence="2">
    <location>
        <begin position="6"/>
        <end position="28"/>
    </location>
</feature>
<dbReference type="SMART" id="SM00849">
    <property type="entry name" value="Lactamase_B"/>
    <property type="match status" value="1"/>
</dbReference>
<organism evidence="4 5">
    <name type="scientific">Caenorhabditis bovis</name>
    <dbReference type="NCBI Taxonomy" id="2654633"/>
    <lineage>
        <taxon>Eukaryota</taxon>
        <taxon>Metazoa</taxon>
        <taxon>Ecdysozoa</taxon>
        <taxon>Nematoda</taxon>
        <taxon>Chromadorea</taxon>
        <taxon>Rhabditida</taxon>
        <taxon>Rhabditina</taxon>
        <taxon>Rhabditomorpha</taxon>
        <taxon>Rhabditoidea</taxon>
        <taxon>Rhabditidae</taxon>
        <taxon>Peloderinae</taxon>
        <taxon>Caenorhabditis</taxon>
    </lineage>
</organism>
<dbReference type="EMBL" id="CADEPM010000004">
    <property type="protein sequence ID" value="CAB3405607.1"/>
    <property type="molecule type" value="Genomic_DNA"/>
</dbReference>
<sequence>MSCGLLFYINYLPGSQSIFFCICVPAIISRKISRVPPINQQACEHTPSAGSPYRSDRSHAQKIVKPPRATPQKASCSSQRIGVFSRIIFESSFTAMNNTLVCLVAFIAILSAGTEAATTEQLRQWILNNRESLSGQNDIAGSILRLFGWGNEKSTEVPTTTTPLPSTTTQKKTKTVEDKSQDRDVCPFSAEPLVLAGDFAYCRPSSVGDCPVGFLCDQSFKLGRSICCRDTRRGIAPIGRPVPARPASRLPLSWSTVTPTTAPSRPITSASTRKAPWYIKDRTAWPVYNRVAPEKPAMSSSTNTPVTTTTTTTTTTTELPTTTTEATTTTTTTTTTAAPTTKNSWARLWTSTEEPKLFANVTVLQAGSVRPLKEGQAEAVGAITLINDNGYVVLIDTGSSSDTERLLHSERAMRFEAADLEMDTSSAICACCSPIRTRTVGLFIGIFDFLFHSLTFARSVQFLQHYGFNFFATAAVSSIGVLYSIHVLCILACWYGLARRKSSWLVPKIVLKITTVFLCVSLTLILAFFVSSNSPTIGNLIADGFNAEYYDHKAVIDMGCMVIVFVSAILSFAQAWLLILLVNIYRQIRAEELERLCERAIRKLEKRDMKYAKRRKSEARLAKESVTLDQIDSVVITHASPGHMGNMNFFAQKPILYHSMEYIGRHVTPTELKERPYRKLSTNVEVWKTPGHTQHDLSVLIHNVAGYGTMAVVGDLIPSEHLLSEKRDVMMEEGVWDAAIKRQNANLIVCMADWIVPGHGQPFRVLPHYRQKAGCTRLLAQRHLHNQV</sequence>
<keyword evidence="5" id="KW-1185">Reference proteome</keyword>
<accession>A0A8S1EP36</accession>
<keyword evidence="2" id="KW-0812">Transmembrane</keyword>
<feature type="region of interest" description="Disordered" evidence="1">
    <location>
        <begin position="44"/>
        <end position="73"/>
    </location>
</feature>
<feature type="domain" description="Metallo-beta-lactamase" evidence="3">
    <location>
        <begin position="535"/>
        <end position="759"/>
    </location>
</feature>
<dbReference type="InterPro" id="IPR036866">
    <property type="entry name" value="RibonucZ/Hydroxyglut_hydro"/>
</dbReference>
<feature type="transmembrane region" description="Helical" evidence="2">
    <location>
        <begin position="470"/>
        <end position="497"/>
    </location>
</feature>
<evidence type="ECO:0000313" key="4">
    <source>
        <dbReference type="EMBL" id="CAB3405607.1"/>
    </source>
</evidence>
<proteinExistence type="predicted"/>
<protein>
    <recommendedName>
        <fullName evidence="3">Metallo-beta-lactamase domain-containing protein</fullName>
    </recommendedName>
</protein>
<feature type="compositionally biased region" description="Low complexity" evidence="1">
    <location>
        <begin position="156"/>
        <end position="170"/>
    </location>
</feature>
<feature type="compositionally biased region" description="Low complexity" evidence="1">
    <location>
        <begin position="302"/>
        <end position="339"/>
    </location>
</feature>
<evidence type="ECO:0000259" key="3">
    <source>
        <dbReference type="SMART" id="SM00849"/>
    </source>
</evidence>
<dbReference type="InterPro" id="IPR001279">
    <property type="entry name" value="Metallo-B-lactamas"/>
</dbReference>
<feature type="transmembrane region" description="Helical" evidence="2">
    <location>
        <begin position="509"/>
        <end position="530"/>
    </location>
</feature>
<keyword evidence="2" id="KW-1133">Transmembrane helix</keyword>
<dbReference type="PANTHER" id="PTHR23200">
    <property type="entry name" value="METALLO-BETA-LACTAMASE DOMAIN-CONTAINING PROTEIN 1"/>
    <property type="match status" value="1"/>
</dbReference>
<feature type="transmembrane region" description="Helical" evidence="2">
    <location>
        <begin position="440"/>
        <end position="458"/>
    </location>
</feature>
<dbReference type="InterPro" id="IPR039344">
    <property type="entry name" value="MBLAC1"/>
</dbReference>